<feature type="active site" description="Proton donor" evidence="9">
    <location>
        <position position="62"/>
    </location>
</feature>
<dbReference type="InterPro" id="IPR011060">
    <property type="entry name" value="RibuloseP-bd_barrel"/>
</dbReference>
<feature type="binding site" evidence="9">
    <location>
        <begin position="60"/>
        <end position="69"/>
    </location>
    <ligand>
        <name>substrate</name>
    </ligand>
</feature>
<evidence type="ECO:0000256" key="6">
    <source>
        <dbReference type="ARBA" id="ARBA00023239"/>
    </source>
</evidence>
<dbReference type="GO" id="GO:0006207">
    <property type="term" value="P:'de novo' pyrimidine nucleobase biosynthetic process"/>
    <property type="evidence" value="ECO:0007669"/>
    <property type="project" value="InterPro"/>
</dbReference>
<evidence type="ECO:0000256" key="8">
    <source>
        <dbReference type="ARBA" id="ARBA00061012"/>
    </source>
</evidence>
<comment type="similarity">
    <text evidence="8 9">Belongs to the OMP decarboxylase family. Type 1 subfamily.</text>
</comment>
<evidence type="ECO:0000256" key="2">
    <source>
        <dbReference type="ARBA" id="ARBA00004861"/>
    </source>
</evidence>
<evidence type="ECO:0000256" key="11">
    <source>
        <dbReference type="PIRSR" id="PIRSR614732-2"/>
    </source>
</evidence>
<evidence type="ECO:0000259" key="13">
    <source>
        <dbReference type="SMART" id="SM00934"/>
    </source>
</evidence>
<comment type="pathway">
    <text evidence="2 9 12">Pyrimidine metabolism; UMP biosynthesis via de novo pathway; UMP from orotate: step 2/2.</text>
</comment>
<dbReference type="NCBIfam" id="NF001273">
    <property type="entry name" value="PRK00230.1"/>
    <property type="match status" value="1"/>
</dbReference>
<sequence length="245" mass="27258">MIKKPIIALDFSSMDEVVCFLETFTSDEPLYVKVGMELYYQAGPQIIGFLKEKGHQIFLDLKLHDIPNTVYQAMKGLARLGVDMVNVHAAGGKKMMEAALKGLEDGTSIGQKRPKLIAVTQLTSTSEEEMQYGQLIKATLMESVIHYAKQAHEAGLDGVVCSAQEAKHILLATTDRFMCVTPGIRMAEDDKNDQLRVMTPSQARKNGAAAIVVGRSITKKSNPRMAYEQIKDEWMVEIENEKLYS</sequence>
<keyword evidence="4 9" id="KW-0210">Decarboxylase</keyword>
<evidence type="ECO:0000256" key="12">
    <source>
        <dbReference type="RuleBase" id="RU000512"/>
    </source>
</evidence>
<dbReference type="EC" id="4.1.1.23" evidence="9"/>
<protein>
    <recommendedName>
        <fullName evidence="9">Orotidine 5'-phosphate decarboxylase</fullName>
        <ecNumber evidence="9">4.1.1.23</ecNumber>
    </recommendedName>
    <alternativeName>
        <fullName evidence="9">OMP decarboxylase</fullName>
        <shortName evidence="9">OMPDCase</shortName>
        <shortName evidence="9">OMPdecase</shortName>
    </alternativeName>
</protein>
<comment type="subunit">
    <text evidence="3 9">Homodimer.</text>
</comment>
<feature type="domain" description="Orotidine 5'-phosphate decarboxylase" evidence="13">
    <location>
        <begin position="4"/>
        <end position="230"/>
    </location>
</feature>
<dbReference type="RefSeq" id="WP_121680327.1">
    <property type="nucleotide sequence ID" value="NZ_RCVZ01000005.1"/>
</dbReference>
<dbReference type="InterPro" id="IPR018089">
    <property type="entry name" value="OMPdecase_AS"/>
</dbReference>
<dbReference type="HAMAP" id="MF_01200_B">
    <property type="entry name" value="OMPdecase_type1_B"/>
    <property type="match status" value="1"/>
</dbReference>
<feature type="binding site" evidence="9 11">
    <location>
        <position position="214"/>
    </location>
    <ligand>
        <name>substrate</name>
    </ligand>
</feature>
<dbReference type="InterPro" id="IPR013785">
    <property type="entry name" value="Aldolase_TIM"/>
</dbReference>
<proteinExistence type="inferred from homology"/>
<evidence type="ECO:0000256" key="1">
    <source>
        <dbReference type="ARBA" id="ARBA00002356"/>
    </source>
</evidence>
<evidence type="ECO:0000256" key="3">
    <source>
        <dbReference type="ARBA" id="ARBA00011738"/>
    </source>
</evidence>
<keyword evidence="5 9" id="KW-0665">Pyrimidine biosynthesis</keyword>
<feature type="binding site" evidence="9 11">
    <location>
        <position position="185"/>
    </location>
    <ligand>
        <name>substrate</name>
    </ligand>
</feature>
<evidence type="ECO:0000313" key="15">
    <source>
        <dbReference type="Proteomes" id="UP000276770"/>
    </source>
</evidence>
<feature type="binding site" evidence="9 11">
    <location>
        <position position="123"/>
    </location>
    <ligand>
        <name>substrate</name>
    </ligand>
</feature>
<comment type="caution">
    <text evidence="14">The sequence shown here is derived from an EMBL/GenBank/DDBJ whole genome shotgun (WGS) entry which is preliminary data.</text>
</comment>
<evidence type="ECO:0000256" key="9">
    <source>
        <dbReference type="HAMAP-Rule" id="MF_01200"/>
    </source>
</evidence>
<dbReference type="InterPro" id="IPR014732">
    <property type="entry name" value="OMPdecase"/>
</dbReference>
<dbReference type="NCBIfam" id="TIGR01740">
    <property type="entry name" value="pyrF"/>
    <property type="match status" value="1"/>
</dbReference>
<dbReference type="EMBL" id="RCVZ01000005">
    <property type="protein sequence ID" value="RLQ95801.1"/>
    <property type="molecule type" value="Genomic_DNA"/>
</dbReference>
<feature type="active site" description="For OMPdecase activity" evidence="10">
    <location>
        <position position="62"/>
    </location>
</feature>
<dbReference type="SUPFAM" id="SSF51366">
    <property type="entry name" value="Ribulose-phoshate binding barrel"/>
    <property type="match status" value="1"/>
</dbReference>
<reference evidence="14 15" key="1">
    <citation type="submission" date="2018-10" db="EMBL/GenBank/DDBJ databases">
        <title>Falsibacillus sp. genome draft.</title>
        <authorList>
            <person name="Shi S."/>
        </authorList>
    </citation>
    <scope>NUCLEOTIDE SEQUENCE [LARGE SCALE GENOMIC DNA]</scope>
    <source>
        <strain evidence="14 15">GY 10110</strain>
    </source>
</reference>
<dbReference type="OrthoDB" id="9806203at2"/>
<dbReference type="GO" id="GO:0005829">
    <property type="term" value="C:cytosol"/>
    <property type="evidence" value="ECO:0007669"/>
    <property type="project" value="TreeGrafter"/>
</dbReference>
<feature type="binding site" evidence="9 11">
    <location>
        <position position="194"/>
    </location>
    <ligand>
        <name>substrate</name>
    </ligand>
</feature>
<dbReference type="GO" id="GO:0004590">
    <property type="term" value="F:orotidine-5'-phosphate decarboxylase activity"/>
    <property type="evidence" value="ECO:0007669"/>
    <property type="project" value="UniProtKB-UniRule"/>
</dbReference>
<organism evidence="14 15">
    <name type="scientific">Falsibacillus albus</name>
    <dbReference type="NCBI Taxonomy" id="2478915"/>
    <lineage>
        <taxon>Bacteria</taxon>
        <taxon>Bacillati</taxon>
        <taxon>Bacillota</taxon>
        <taxon>Bacilli</taxon>
        <taxon>Bacillales</taxon>
        <taxon>Bacillaceae</taxon>
        <taxon>Falsibacillus</taxon>
    </lineage>
</organism>
<evidence type="ECO:0000256" key="7">
    <source>
        <dbReference type="ARBA" id="ARBA00049157"/>
    </source>
</evidence>
<dbReference type="Gene3D" id="3.20.20.70">
    <property type="entry name" value="Aldolase class I"/>
    <property type="match status" value="1"/>
</dbReference>
<feature type="binding site" evidence="9 11">
    <location>
        <position position="33"/>
    </location>
    <ligand>
        <name>substrate</name>
    </ligand>
</feature>
<evidence type="ECO:0000256" key="4">
    <source>
        <dbReference type="ARBA" id="ARBA00022793"/>
    </source>
</evidence>
<dbReference type="Proteomes" id="UP000276770">
    <property type="component" value="Unassembled WGS sequence"/>
</dbReference>
<dbReference type="Pfam" id="PF00215">
    <property type="entry name" value="OMPdecase"/>
    <property type="match status" value="1"/>
</dbReference>
<feature type="binding site" evidence="9 11">
    <location>
        <position position="10"/>
    </location>
    <ligand>
        <name>substrate</name>
    </ligand>
</feature>
<accession>A0A3L7K1G3</accession>
<name>A0A3L7K1G3_9BACI</name>
<evidence type="ECO:0000313" key="14">
    <source>
        <dbReference type="EMBL" id="RLQ95801.1"/>
    </source>
</evidence>
<dbReference type="SMART" id="SM00934">
    <property type="entry name" value="OMPdecase"/>
    <property type="match status" value="1"/>
</dbReference>
<dbReference type="PANTHER" id="PTHR32119">
    <property type="entry name" value="OROTIDINE 5'-PHOSPHATE DECARBOXYLASE"/>
    <property type="match status" value="1"/>
</dbReference>
<comment type="catalytic activity">
    <reaction evidence="7 9 12">
        <text>orotidine 5'-phosphate + H(+) = UMP + CO2</text>
        <dbReference type="Rhea" id="RHEA:11596"/>
        <dbReference type="ChEBI" id="CHEBI:15378"/>
        <dbReference type="ChEBI" id="CHEBI:16526"/>
        <dbReference type="ChEBI" id="CHEBI:57538"/>
        <dbReference type="ChEBI" id="CHEBI:57865"/>
        <dbReference type="EC" id="4.1.1.23"/>
    </reaction>
</comment>
<dbReference type="InterPro" id="IPR047596">
    <property type="entry name" value="OMPdecase_bac"/>
</dbReference>
<evidence type="ECO:0000256" key="10">
    <source>
        <dbReference type="PIRSR" id="PIRSR614732-1"/>
    </source>
</evidence>
<gene>
    <name evidence="9" type="primary">pyrF</name>
    <name evidence="14" type="ORF">D9X91_09265</name>
</gene>
<keyword evidence="6 9" id="KW-0456">Lyase</keyword>
<dbReference type="GO" id="GO:0044205">
    <property type="term" value="P:'de novo' UMP biosynthetic process"/>
    <property type="evidence" value="ECO:0007669"/>
    <property type="project" value="UniProtKB-UniRule"/>
</dbReference>
<dbReference type="CDD" id="cd04725">
    <property type="entry name" value="OMP_decarboxylase_like"/>
    <property type="match status" value="1"/>
</dbReference>
<dbReference type="PANTHER" id="PTHR32119:SF2">
    <property type="entry name" value="OROTIDINE 5'-PHOSPHATE DECARBOXYLASE"/>
    <property type="match status" value="1"/>
</dbReference>
<dbReference type="FunFam" id="3.20.20.70:FF:000015">
    <property type="entry name" value="Orotidine 5'-phosphate decarboxylase"/>
    <property type="match status" value="1"/>
</dbReference>
<feature type="active site" description="For OMPdecase activity" evidence="10">
    <location>
        <position position="60"/>
    </location>
</feature>
<evidence type="ECO:0000256" key="5">
    <source>
        <dbReference type="ARBA" id="ARBA00022975"/>
    </source>
</evidence>
<feature type="active site" description="For OMPdecase activity" evidence="10">
    <location>
        <position position="65"/>
    </location>
</feature>
<dbReference type="UniPathway" id="UPA00070">
    <property type="reaction ID" value="UER00120"/>
</dbReference>
<dbReference type="PROSITE" id="PS00156">
    <property type="entry name" value="OMPDECASE"/>
    <property type="match status" value="1"/>
</dbReference>
<feature type="binding site" evidence="9 11">
    <location>
        <position position="215"/>
    </location>
    <ligand>
        <name>substrate</name>
    </ligand>
</feature>
<dbReference type="InterPro" id="IPR001754">
    <property type="entry name" value="OMPdeCOase_dom"/>
</dbReference>
<comment type="function">
    <text evidence="1 9">Catalyzes the decarboxylation of orotidine 5'-monophosphate (OMP) to uridine 5'-monophosphate (UMP).</text>
</comment>
<keyword evidence="15" id="KW-1185">Reference proteome</keyword>
<dbReference type="AlphaFoldDB" id="A0A3L7K1G3"/>